<dbReference type="Proteomes" id="UP000197153">
    <property type="component" value="Chromosome 1"/>
</dbReference>
<evidence type="ECO:0000256" key="1">
    <source>
        <dbReference type="ARBA" id="ARBA00006226"/>
    </source>
</evidence>
<dbReference type="AlphaFoldDB" id="A0A248JN82"/>
<comment type="similarity">
    <text evidence="1">Belongs to the RelE toxin family.</text>
</comment>
<dbReference type="Pfam" id="PF05016">
    <property type="entry name" value="ParE_toxin"/>
    <property type="match status" value="1"/>
</dbReference>
<dbReference type="PANTHER" id="PTHR33755:SF6">
    <property type="entry name" value="PLASMID STABILIZATION SYSTEM PROTEIN"/>
    <property type="match status" value="1"/>
</dbReference>
<name>A0A248JN82_9PROT</name>
<dbReference type="InterPro" id="IPR035093">
    <property type="entry name" value="RelE/ParE_toxin_dom_sf"/>
</dbReference>
<reference evidence="4 5" key="1">
    <citation type="submission" date="2017-06" db="EMBL/GenBank/DDBJ databases">
        <title>Complete genome sequence of Nitrospirillum amazonense strain CBAmC, an endophytic nitrogen-fixing and plant growth-promoting bacterium, isolated from sugarcane.</title>
        <authorList>
            <person name="Schwab S."/>
            <person name="dos Santos Teixeira K.R."/>
            <person name="Simoes Araujo J.L."/>
            <person name="Soares Vidal M."/>
            <person name="Borges de Freitas H.R."/>
            <person name="Rivello Crivelaro A.L."/>
            <person name="Bueno de Camargo Nunes A."/>
            <person name="dos Santos C.M."/>
            <person name="Palmeira da Silva Rosa D."/>
            <person name="da Silva Padilha D."/>
            <person name="da Silva E."/>
            <person name="Araujo Terra L."/>
            <person name="Soares Mendes V."/>
            <person name="Farinelli L."/>
            <person name="Magalhaes Cruz L."/>
            <person name="Baldani J.I."/>
        </authorList>
    </citation>
    <scope>NUCLEOTIDE SEQUENCE [LARGE SCALE GENOMIC DNA]</scope>
    <source>
        <strain evidence="4 5">CBAmC</strain>
    </source>
</reference>
<dbReference type="KEGG" id="nao:Y958_00835"/>
<gene>
    <name evidence="4" type="ORF">Y958_00835</name>
</gene>
<dbReference type="InterPro" id="IPR007712">
    <property type="entry name" value="RelE/ParE_toxin"/>
</dbReference>
<evidence type="ECO:0000256" key="2">
    <source>
        <dbReference type="ARBA" id="ARBA00022649"/>
    </source>
</evidence>
<keyword evidence="3" id="KW-1133">Transmembrane helix</keyword>
<keyword evidence="2" id="KW-1277">Toxin-antitoxin system</keyword>
<dbReference type="EMBL" id="CP022110">
    <property type="protein sequence ID" value="ASG19528.1"/>
    <property type="molecule type" value="Genomic_DNA"/>
</dbReference>
<proteinExistence type="inferred from homology"/>
<organism evidence="4 5">
    <name type="scientific">Nitrospirillum viridazoti CBAmc</name>
    <dbReference type="NCBI Taxonomy" id="1441467"/>
    <lineage>
        <taxon>Bacteria</taxon>
        <taxon>Pseudomonadati</taxon>
        <taxon>Pseudomonadota</taxon>
        <taxon>Alphaproteobacteria</taxon>
        <taxon>Rhodospirillales</taxon>
        <taxon>Azospirillaceae</taxon>
        <taxon>Nitrospirillum</taxon>
        <taxon>Nitrospirillum viridazoti</taxon>
    </lineage>
</organism>
<keyword evidence="3" id="KW-0812">Transmembrane</keyword>
<dbReference type="InterPro" id="IPR051803">
    <property type="entry name" value="TA_system_RelE-like_toxin"/>
</dbReference>
<dbReference type="PANTHER" id="PTHR33755">
    <property type="entry name" value="TOXIN PARE1-RELATED"/>
    <property type="match status" value="1"/>
</dbReference>
<keyword evidence="3" id="KW-0472">Membrane</keyword>
<dbReference type="RefSeq" id="WP_088870526.1">
    <property type="nucleotide sequence ID" value="NZ_CP022110.1"/>
</dbReference>
<keyword evidence="5" id="KW-1185">Reference proteome</keyword>
<sequence>MKLIWARPSAADRRAIRDYIAQENPAAALALDELFSEKALLLTKHPGIGRPGRIVGTRELVIQRNYILIYRVIGGVVRVLGLVHAARQWPPTP</sequence>
<evidence type="ECO:0000313" key="4">
    <source>
        <dbReference type="EMBL" id="ASG19528.1"/>
    </source>
</evidence>
<feature type="transmembrane region" description="Helical" evidence="3">
    <location>
        <begin position="68"/>
        <end position="86"/>
    </location>
</feature>
<dbReference type="Gene3D" id="3.30.2310.20">
    <property type="entry name" value="RelE-like"/>
    <property type="match status" value="1"/>
</dbReference>
<protein>
    <submittedName>
        <fullName evidence="4">Type II toxin-antitoxin system mRNA interferase toxin, RelE/StbE family</fullName>
    </submittedName>
</protein>
<accession>A0A248JN82</accession>
<evidence type="ECO:0000313" key="5">
    <source>
        <dbReference type="Proteomes" id="UP000197153"/>
    </source>
</evidence>
<dbReference type="NCBIfam" id="TIGR02385">
    <property type="entry name" value="RelE_StbE"/>
    <property type="match status" value="1"/>
</dbReference>
<evidence type="ECO:0000256" key="3">
    <source>
        <dbReference type="SAM" id="Phobius"/>
    </source>
</evidence>